<dbReference type="KEGG" id="adin:H7849_22570"/>
<organism evidence="1 2">
    <name type="scientific">Alloacidobacterium dinghuense</name>
    <dbReference type="NCBI Taxonomy" id="2763107"/>
    <lineage>
        <taxon>Bacteria</taxon>
        <taxon>Pseudomonadati</taxon>
        <taxon>Acidobacteriota</taxon>
        <taxon>Terriglobia</taxon>
        <taxon>Terriglobales</taxon>
        <taxon>Acidobacteriaceae</taxon>
        <taxon>Alloacidobacterium</taxon>
    </lineage>
</organism>
<evidence type="ECO:0000313" key="1">
    <source>
        <dbReference type="EMBL" id="QNI31790.1"/>
    </source>
</evidence>
<name>A0A7G8BGX0_9BACT</name>
<protein>
    <submittedName>
        <fullName evidence="1">Uncharacterized protein</fullName>
    </submittedName>
</protein>
<dbReference type="Proteomes" id="UP000515312">
    <property type="component" value="Chromosome"/>
</dbReference>
<reference evidence="1 2" key="1">
    <citation type="submission" date="2020-08" db="EMBL/GenBank/DDBJ databases">
        <title>Edaphobacter telluris sp. nov. and Acidobacterium dinghuensis sp. nov., two acidobacteria isolated from forest soil.</title>
        <authorList>
            <person name="Fu J."/>
            <person name="Qiu L."/>
        </authorList>
    </citation>
    <scope>NUCLEOTIDE SEQUENCE [LARGE SCALE GENOMIC DNA]</scope>
    <source>
        <strain evidence="1">4Y35</strain>
    </source>
</reference>
<accession>A0A7G8BGX0</accession>
<gene>
    <name evidence="1" type="ORF">H7849_22570</name>
</gene>
<evidence type="ECO:0000313" key="2">
    <source>
        <dbReference type="Proteomes" id="UP000515312"/>
    </source>
</evidence>
<dbReference type="EMBL" id="CP060394">
    <property type="protein sequence ID" value="QNI31790.1"/>
    <property type="molecule type" value="Genomic_DNA"/>
</dbReference>
<proteinExistence type="predicted"/>
<sequence length="102" mass="11459">MFEQAVLPVQDEKTFAEVEKALHDAFAPANAAKFLRQVEKAKLRARQFEAILAHGFLGAKTPALYGSLGDSDRGQVREMYLGLVEHVAPEVRAKYLKVYAYY</sequence>
<dbReference type="RefSeq" id="WP_186742725.1">
    <property type="nucleotide sequence ID" value="NZ_CP060394.1"/>
</dbReference>
<keyword evidence="2" id="KW-1185">Reference proteome</keyword>
<dbReference type="AlphaFoldDB" id="A0A7G8BGX0"/>